<dbReference type="PANTHER" id="PTHR36307">
    <property type="entry name" value="FLAGELLA BASAL BODY P-RING FORMATION PROTEIN FLGA"/>
    <property type="match status" value="1"/>
</dbReference>
<dbReference type="Proteomes" id="UP000293902">
    <property type="component" value="Chromosome"/>
</dbReference>
<dbReference type="SMART" id="SM00858">
    <property type="entry name" value="SAF"/>
    <property type="match status" value="1"/>
</dbReference>
<keyword evidence="9" id="KW-1185">Reference proteome</keyword>
<dbReference type="PANTHER" id="PTHR36307:SF1">
    <property type="entry name" value="FLAGELLA BASAL BODY P-RING FORMATION PROTEIN FLGA"/>
    <property type="match status" value="1"/>
</dbReference>
<evidence type="ECO:0000313" key="6">
    <source>
        <dbReference type="EMBL" id="QBH12816.1"/>
    </source>
</evidence>
<evidence type="ECO:0000313" key="9">
    <source>
        <dbReference type="Proteomes" id="UP000293902"/>
    </source>
</evidence>
<reference evidence="6 9" key="2">
    <citation type="submission" date="2019-02" db="EMBL/GenBank/DDBJ databases">
        <title>Complete genome sequence of Desulfobacter hydrogenophilus AcRS1.</title>
        <authorList>
            <person name="Marietou A."/>
            <person name="Lund M.B."/>
            <person name="Marshall I.P.G."/>
            <person name="Schreiber L."/>
            <person name="Jorgensen B."/>
        </authorList>
    </citation>
    <scope>NUCLEOTIDE SEQUENCE [LARGE SCALE GENOMIC DNA]</scope>
    <source>
        <strain evidence="6 9">AcRS1</strain>
    </source>
</reference>
<dbReference type="CDD" id="cd11614">
    <property type="entry name" value="SAF_CpaB_FlgA_like"/>
    <property type="match status" value="1"/>
</dbReference>
<dbReference type="NCBIfam" id="TIGR03170">
    <property type="entry name" value="flgA_cterm"/>
    <property type="match status" value="1"/>
</dbReference>
<keyword evidence="7" id="KW-0969">Cilium</keyword>
<evidence type="ECO:0000313" key="7">
    <source>
        <dbReference type="EMBL" id="RAM03099.1"/>
    </source>
</evidence>
<reference evidence="7 8" key="1">
    <citation type="submission" date="2018-06" db="EMBL/GenBank/DDBJ databases">
        <title>Complete Genome Sequence of Desulfobacter hydrogenophilus (DSM3380).</title>
        <authorList>
            <person name="Marietou A."/>
            <person name="Schreiber L."/>
            <person name="Marshall I."/>
            <person name="Jorgensen B."/>
        </authorList>
    </citation>
    <scope>NUCLEOTIDE SEQUENCE [LARGE SCALE GENOMIC DNA]</scope>
    <source>
        <strain evidence="7 8">DSM 3380</strain>
    </source>
</reference>
<evidence type="ECO:0000256" key="1">
    <source>
        <dbReference type="ARBA" id="ARBA00004418"/>
    </source>
</evidence>
<proteinExistence type="predicted"/>
<sequence length="328" mass="36036">MNTHKIYKKYLMVVSCLACIFHFSLPVLAATPGKILIEVARTAEVKSPVIYLGEVASITAPDFFKAELTRIDLGKSPRAGRMKQLSGERITAAINAMGLNDNDINIQVPKRVFIKRASQVLEPSYVEKALRQFLSEFLPKGKFDLKAFRVRGIETYPLGDLSLVFDKRYTPSGNGRLSIHAEVWVDGVKEDRLTVTGRLSQMRPVVVATTRLERGQTITPADVTLRDMDVFGLQPDAMTSVDQVSGMVITRTIDKGDCVTQGEFKRAPAIEKGAVIKIVAKKNRLSIITLGISKEDGYPGQPVTVQNLTSGKLVRGLVTADGTVEVVF</sequence>
<dbReference type="Gene3D" id="3.90.1210.10">
    <property type="entry name" value="Antifreeze-like/N-acetylneuraminic acid synthase C-terminal domain"/>
    <property type="match status" value="1"/>
</dbReference>
<dbReference type="InterPro" id="IPR039246">
    <property type="entry name" value="Flagellar_FlgA"/>
</dbReference>
<dbReference type="GO" id="GO:0042597">
    <property type="term" value="C:periplasmic space"/>
    <property type="evidence" value="ECO:0007669"/>
    <property type="project" value="UniProtKB-SubCell"/>
</dbReference>
<keyword evidence="2 4" id="KW-0732">Signal</keyword>
<feature type="signal peptide" evidence="4">
    <location>
        <begin position="1"/>
        <end position="29"/>
    </location>
</feature>
<keyword evidence="7" id="KW-0966">Cell projection</keyword>
<dbReference type="EMBL" id="CP036313">
    <property type="protein sequence ID" value="QBH12816.1"/>
    <property type="molecule type" value="Genomic_DNA"/>
</dbReference>
<evidence type="ECO:0000259" key="5">
    <source>
        <dbReference type="SMART" id="SM00858"/>
    </source>
</evidence>
<name>A0A328FFI1_9BACT</name>
<gene>
    <name evidence="7" type="primary">flgA</name>
    <name evidence="7" type="ORF">DO021_05380</name>
    <name evidence="6" type="ORF">EYB58_07765</name>
</gene>
<dbReference type="AlphaFoldDB" id="A0A328FFI1"/>
<feature type="domain" description="SAF" evidence="5">
    <location>
        <begin position="203"/>
        <end position="265"/>
    </location>
</feature>
<feature type="chain" id="PRO_5030062971" evidence="4">
    <location>
        <begin position="30"/>
        <end position="328"/>
    </location>
</feature>
<evidence type="ECO:0000313" key="8">
    <source>
        <dbReference type="Proteomes" id="UP000248798"/>
    </source>
</evidence>
<dbReference type="OrthoDB" id="5413434at2"/>
<dbReference type="Pfam" id="PF13144">
    <property type="entry name" value="ChapFlgA"/>
    <property type="match status" value="1"/>
</dbReference>
<dbReference type="EMBL" id="QLNI01000008">
    <property type="protein sequence ID" value="RAM03099.1"/>
    <property type="molecule type" value="Genomic_DNA"/>
</dbReference>
<comment type="subcellular location">
    <subcellularLocation>
        <location evidence="1">Periplasm</location>
    </subcellularLocation>
</comment>
<organism evidence="7 8">
    <name type="scientific">Desulfobacter hydrogenophilus</name>
    <dbReference type="NCBI Taxonomy" id="2291"/>
    <lineage>
        <taxon>Bacteria</taxon>
        <taxon>Pseudomonadati</taxon>
        <taxon>Thermodesulfobacteriota</taxon>
        <taxon>Desulfobacteria</taxon>
        <taxon>Desulfobacterales</taxon>
        <taxon>Desulfobacteraceae</taxon>
        <taxon>Desulfobacter</taxon>
    </lineage>
</organism>
<evidence type="ECO:0000256" key="2">
    <source>
        <dbReference type="ARBA" id="ARBA00022729"/>
    </source>
</evidence>
<keyword evidence="3" id="KW-0574">Periplasm</keyword>
<accession>A0A328FFI1</accession>
<dbReference type="Gene3D" id="2.30.30.760">
    <property type="match status" value="1"/>
</dbReference>
<dbReference type="GO" id="GO:0044780">
    <property type="term" value="P:bacterial-type flagellum assembly"/>
    <property type="evidence" value="ECO:0007669"/>
    <property type="project" value="InterPro"/>
</dbReference>
<dbReference type="InterPro" id="IPR013974">
    <property type="entry name" value="SAF"/>
</dbReference>
<dbReference type="InterPro" id="IPR017585">
    <property type="entry name" value="SAF_FlgA"/>
</dbReference>
<evidence type="ECO:0000256" key="3">
    <source>
        <dbReference type="ARBA" id="ARBA00022764"/>
    </source>
</evidence>
<protein>
    <submittedName>
        <fullName evidence="7">Flagella basal body P-ring formation protein FlgA</fullName>
    </submittedName>
    <submittedName>
        <fullName evidence="6">Flagellar basal body P-ring formation protein FlgA</fullName>
    </submittedName>
</protein>
<keyword evidence="7" id="KW-0282">Flagellum</keyword>
<evidence type="ECO:0000256" key="4">
    <source>
        <dbReference type="SAM" id="SignalP"/>
    </source>
</evidence>
<dbReference type="RefSeq" id="WP_111954568.1">
    <property type="nucleotide sequence ID" value="NZ_CP036313.1"/>
</dbReference>
<dbReference type="Proteomes" id="UP000248798">
    <property type="component" value="Unassembled WGS sequence"/>
</dbReference>